<dbReference type="Pfam" id="PF01724">
    <property type="entry name" value="DUF29"/>
    <property type="match status" value="1"/>
</dbReference>
<dbReference type="AlphaFoldDB" id="A0A6I2KX67"/>
<dbReference type="InterPro" id="IPR002636">
    <property type="entry name" value="DUF29"/>
</dbReference>
<dbReference type="RefSeq" id="WP_154373122.1">
    <property type="nucleotide sequence ID" value="NZ_WKJK01000002.1"/>
</dbReference>
<proteinExistence type="predicted"/>
<dbReference type="EMBL" id="WKJK01000002">
    <property type="protein sequence ID" value="MRW89014.1"/>
    <property type="molecule type" value="Genomic_DNA"/>
</dbReference>
<comment type="caution">
    <text evidence="1">The sequence shown here is derived from an EMBL/GenBank/DDBJ whole genome shotgun (WGS) entry which is preliminary data.</text>
</comment>
<dbReference type="PANTHER" id="PTHR34235">
    <property type="entry name" value="SLR1203 PROTEIN-RELATED"/>
    <property type="match status" value="1"/>
</dbReference>
<protein>
    <submittedName>
        <fullName evidence="1">DUF29 family protein</fullName>
    </submittedName>
</protein>
<evidence type="ECO:0000313" key="1">
    <source>
        <dbReference type="EMBL" id="MRW89014.1"/>
    </source>
</evidence>
<keyword evidence="2" id="KW-1185">Reference proteome</keyword>
<dbReference type="Proteomes" id="UP000433309">
    <property type="component" value="Unassembled WGS sequence"/>
</dbReference>
<accession>A0A6I2KX67</accession>
<sequence>MMMTKYEQDVAAWANEQASRLRAGELSQLDTENLATEIESVGFWFEYELNERCGILLAQLARWHVLKDHRTEFAQRGIELQREKTNNMLKSVPSLRHLVDDEDFLEDAWLEALVRTTGDLGCFALPDECPWPLEQALREGFLP</sequence>
<organism evidence="1 2">
    <name type="scientific">Duganella guangzhouensis</name>
    <dbReference type="NCBI Taxonomy" id="2666084"/>
    <lineage>
        <taxon>Bacteria</taxon>
        <taxon>Pseudomonadati</taxon>
        <taxon>Pseudomonadota</taxon>
        <taxon>Betaproteobacteria</taxon>
        <taxon>Burkholderiales</taxon>
        <taxon>Oxalobacteraceae</taxon>
        <taxon>Telluria group</taxon>
        <taxon>Duganella</taxon>
    </lineage>
</organism>
<dbReference type="Gene3D" id="1.20.1220.20">
    <property type="entry name" value="Uncharcterised protein PF01724"/>
    <property type="match status" value="1"/>
</dbReference>
<dbReference type="PANTHER" id="PTHR34235:SF4">
    <property type="entry name" value="SLR0291 PROTEIN"/>
    <property type="match status" value="1"/>
</dbReference>
<evidence type="ECO:0000313" key="2">
    <source>
        <dbReference type="Proteomes" id="UP000433309"/>
    </source>
</evidence>
<gene>
    <name evidence="1" type="ORF">GJ699_03360</name>
</gene>
<reference evidence="1 2" key="1">
    <citation type="submission" date="2019-11" db="EMBL/GenBank/DDBJ databases">
        <title>Novel species isolated from a subtropical stream in China.</title>
        <authorList>
            <person name="Lu H."/>
        </authorList>
    </citation>
    <scope>NUCLEOTIDE SEQUENCE [LARGE SCALE GENOMIC DNA]</scope>
    <source>
        <strain evidence="1 2">FT80W</strain>
    </source>
</reference>
<name>A0A6I2KX67_9BURK</name>